<protein>
    <submittedName>
        <fullName evidence="1">DUF3853 family protein</fullName>
    </submittedName>
</protein>
<evidence type="ECO:0000313" key="1">
    <source>
        <dbReference type="EMBL" id="MBO8460189.1"/>
    </source>
</evidence>
<dbReference type="EMBL" id="JADIMG010000072">
    <property type="protein sequence ID" value="MBO8460189.1"/>
    <property type="molecule type" value="Genomic_DNA"/>
</dbReference>
<organism evidence="1 2">
    <name type="scientific">Candidatus Gallipaludibacter merdavium</name>
    <dbReference type="NCBI Taxonomy" id="2840839"/>
    <lineage>
        <taxon>Bacteria</taxon>
        <taxon>Pseudomonadati</taxon>
        <taxon>Bacteroidota</taxon>
        <taxon>Bacteroidia</taxon>
        <taxon>Bacteroidales</taxon>
        <taxon>Candidatus Gallipaludibacter</taxon>
    </lineage>
</organism>
<proteinExistence type="predicted"/>
<dbReference type="AlphaFoldDB" id="A0A9D9N4P8"/>
<reference evidence="1" key="2">
    <citation type="journal article" date="2021" name="PeerJ">
        <title>Extensive microbial diversity within the chicken gut microbiome revealed by metagenomics and culture.</title>
        <authorList>
            <person name="Gilroy R."/>
            <person name="Ravi A."/>
            <person name="Getino M."/>
            <person name="Pursley I."/>
            <person name="Horton D.L."/>
            <person name="Alikhan N.F."/>
            <person name="Baker D."/>
            <person name="Gharbi K."/>
            <person name="Hall N."/>
            <person name="Watson M."/>
            <person name="Adriaenssens E.M."/>
            <person name="Foster-Nyarko E."/>
            <person name="Jarju S."/>
            <person name="Secka A."/>
            <person name="Antonio M."/>
            <person name="Oren A."/>
            <person name="Chaudhuri R.R."/>
            <person name="La Ragione R."/>
            <person name="Hildebrand F."/>
            <person name="Pallen M.J."/>
        </authorList>
    </citation>
    <scope>NUCLEOTIDE SEQUENCE</scope>
    <source>
        <strain evidence="1">G3-3990</strain>
    </source>
</reference>
<dbReference type="InterPro" id="IPR024363">
    <property type="entry name" value="DUF3853"/>
</dbReference>
<sequence>MNENTRLIDLTVGQLQDLIYETVNRSIAKVNTNITSNEKKLVYGIDGIAELFGCSRTKANEIKQSGMIDKAVIQIGRKIVVDAELALKLTGGRK</sequence>
<gene>
    <name evidence="1" type="ORF">IAA73_07660</name>
</gene>
<dbReference type="Pfam" id="PF12964">
    <property type="entry name" value="DUF3853"/>
    <property type="match status" value="1"/>
</dbReference>
<evidence type="ECO:0000313" key="2">
    <source>
        <dbReference type="Proteomes" id="UP000823641"/>
    </source>
</evidence>
<dbReference type="Proteomes" id="UP000823641">
    <property type="component" value="Unassembled WGS sequence"/>
</dbReference>
<reference evidence="1" key="1">
    <citation type="submission" date="2020-10" db="EMBL/GenBank/DDBJ databases">
        <authorList>
            <person name="Gilroy R."/>
        </authorList>
    </citation>
    <scope>NUCLEOTIDE SEQUENCE</scope>
    <source>
        <strain evidence="1">G3-3990</strain>
    </source>
</reference>
<accession>A0A9D9N4P8</accession>
<name>A0A9D9N4P8_9BACT</name>
<comment type="caution">
    <text evidence="1">The sequence shown here is derived from an EMBL/GenBank/DDBJ whole genome shotgun (WGS) entry which is preliminary data.</text>
</comment>